<dbReference type="InterPro" id="IPR009078">
    <property type="entry name" value="Ferritin-like_SF"/>
</dbReference>
<evidence type="ECO:0000313" key="3">
    <source>
        <dbReference type="EMBL" id="TFC79616.1"/>
    </source>
</evidence>
<comment type="caution">
    <text evidence="3">The sequence shown here is derived from an EMBL/GenBank/DDBJ whole genome shotgun (WGS) entry which is preliminary data.</text>
</comment>
<keyword evidence="2" id="KW-0479">Metal-binding</keyword>
<sequence>MHFHVQHHIHDIEQDEPDLAAANTIQQGLGGQFGEMRTMMHYLFPAMNFRGAAAMPYRT</sequence>
<keyword evidence="4" id="KW-1185">Reference proteome</keyword>
<dbReference type="InterPro" id="IPR007760">
    <property type="entry name" value="Mn_catalase"/>
</dbReference>
<feature type="binding site" evidence="2">
    <location>
        <position position="35"/>
    </location>
    <ligand>
        <name>Mn(2+)</name>
        <dbReference type="ChEBI" id="CHEBI:29035"/>
        <label>1</label>
    </ligand>
</feature>
<dbReference type="OrthoDB" id="8334870at2"/>
<comment type="similarity">
    <text evidence="1">Belongs to the manganese catalase family.</text>
</comment>
<evidence type="ECO:0000256" key="2">
    <source>
        <dbReference type="PIRSR" id="PIRSR607760-1"/>
    </source>
</evidence>
<comment type="cofactor">
    <cofactor evidence="2">
        <name>Mn(2+)</name>
        <dbReference type="ChEBI" id="CHEBI:29035"/>
    </cofactor>
    <text evidence="2">Binds 2 manganese ions per subunit.</text>
</comment>
<keyword evidence="2" id="KW-0464">Manganese</keyword>
<dbReference type="SUPFAM" id="SSF47240">
    <property type="entry name" value="Ferritin-like"/>
    <property type="match status" value="1"/>
</dbReference>
<protein>
    <submittedName>
        <fullName evidence="3">Uncharacterized protein</fullName>
    </submittedName>
</protein>
<reference evidence="3 4" key="1">
    <citation type="submission" date="2019-03" db="EMBL/GenBank/DDBJ databases">
        <title>Genomics of glacier-inhabiting Cryobacterium strains.</title>
        <authorList>
            <person name="Liu Q."/>
            <person name="Xin Y.-H."/>
        </authorList>
    </citation>
    <scope>NUCLEOTIDE SEQUENCE [LARGE SCALE GENOMIC DNA]</scope>
    <source>
        <strain evidence="3 4">TMT2-48-2</strain>
    </source>
</reference>
<dbReference type="AlphaFoldDB" id="A0A4R8XMK2"/>
<evidence type="ECO:0000256" key="1">
    <source>
        <dbReference type="ARBA" id="ARBA00007644"/>
    </source>
</evidence>
<organism evidence="3 4">
    <name type="scientific">Cryobacterium cheniae</name>
    <dbReference type="NCBI Taxonomy" id="1259262"/>
    <lineage>
        <taxon>Bacteria</taxon>
        <taxon>Bacillati</taxon>
        <taxon>Actinomycetota</taxon>
        <taxon>Actinomycetes</taxon>
        <taxon>Micrococcales</taxon>
        <taxon>Microbacteriaceae</taxon>
        <taxon>Cryobacterium</taxon>
    </lineage>
</organism>
<dbReference type="EMBL" id="SOGN01000044">
    <property type="protein sequence ID" value="TFC79616.1"/>
    <property type="molecule type" value="Genomic_DNA"/>
</dbReference>
<gene>
    <name evidence="3" type="ORF">E3T23_10160</name>
</gene>
<proteinExistence type="inferred from homology"/>
<dbReference type="InterPro" id="IPR012347">
    <property type="entry name" value="Ferritin-like"/>
</dbReference>
<name>A0A4R8XMK2_9MICO</name>
<evidence type="ECO:0000313" key="4">
    <source>
        <dbReference type="Proteomes" id="UP000298433"/>
    </source>
</evidence>
<dbReference type="Pfam" id="PF05067">
    <property type="entry name" value="Mn_catalase"/>
    <property type="match status" value="1"/>
</dbReference>
<dbReference type="Proteomes" id="UP000298433">
    <property type="component" value="Unassembled WGS sequence"/>
</dbReference>
<dbReference type="GO" id="GO:0046872">
    <property type="term" value="F:metal ion binding"/>
    <property type="evidence" value="ECO:0007669"/>
    <property type="project" value="UniProtKB-KW"/>
</dbReference>
<accession>A0A4R8XMK2</accession>
<dbReference type="Gene3D" id="1.20.1260.10">
    <property type="match status" value="1"/>
</dbReference>